<keyword evidence="2" id="KW-1185">Reference proteome</keyword>
<dbReference type="Gene3D" id="3.10.50.40">
    <property type="match status" value="1"/>
</dbReference>
<reference evidence="1 2" key="1">
    <citation type="submission" date="2014-11" db="EMBL/GenBank/DDBJ databases">
        <authorList>
            <person name="Zhu J."/>
            <person name="Qi W."/>
            <person name="Song R."/>
        </authorList>
    </citation>
    <scope>NUCLEOTIDE SEQUENCE [LARGE SCALE GENOMIC DNA]</scope>
</reference>
<dbReference type="AlphaFoldDB" id="A0A0G4F2B7"/>
<evidence type="ECO:0008006" key="3">
    <source>
        <dbReference type="Google" id="ProtNLM"/>
    </source>
</evidence>
<dbReference type="InterPro" id="IPR011333">
    <property type="entry name" value="SKP1/BTB/POZ_sf"/>
</dbReference>
<dbReference type="Proteomes" id="UP000041254">
    <property type="component" value="Unassembled WGS sequence"/>
</dbReference>
<dbReference type="GO" id="GO:0003755">
    <property type="term" value="F:peptidyl-prolyl cis-trans isomerase activity"/>
    <property type="evidence" value="ECO:0007669"/>
    <property type="project" value="InterPro"/>
</dbReference>
<dbReference type="OrthoDB" id="431168at2759"/>
<dbReference type="SUPFAM" id="SSF54695">
    <property type="entry name" value="POZ domain"/>
    <property type="match status" value="1"/>
</dbReference>
<name>A0A0G4F2B7_VITBC</name>
<dbReference type="Gene3D" id="3.30.710.10">
    <property type="entry name" value="Potassium Channel Kv1.1, Chain A"/>
    <property type="match status" value="1"/>
</dbReference>
<gene>
    <name evidence="1" type="ORF">Vbra_14315</name>
</gene>
<sequence>MSVRRSAVMEPYTRHEALCRLDRQIIPLMEILEAERADIVSSYDIGKLLSDHGALDPSAASGDDLLKLNVGGSHSSVRRKHLTSVEGTLLAVLLGGRWDGRLVRDADSRIFIDVCPDAFGAVRDTLLEGGKEAVDQLMDQIKERNRSGPHDFWTALLLSPIDKPSSDAPTTTQAECDEPTVPSEGLLSELSGFMSEVESFVKTFTAKKNELDSERAAKKAAYDQTMMEITAVMPFLAPLSGDDPIRSIDVCGTLISTVQSTSDEMGDIGLHNRFDMWPAPIEDVPVDHVRRLVDYYRRKRHAASLPNTHLLGGVRVPLLTERAARQETFNKTAQMYGVDTQSSPNGRGGGAVFTEMQSGVRYQVVRPGSGPKPTRDQHVKIDVIEWRDDFEGQVVVRVSDQPEWTQEVLTDMRVGEVRRVTLPARLSDTGKEAYLEYRLVATL</sequence>
<dbReference type="InParanoid" id="A0A0G4F2B7"/>
<dbReference type="VEuPathDB" id="CryptoDB:Vbra_14315"/>
<evidence type="ECO:0000313" key="2">
    <source>
        <dbReference type="Proteomes" id="UP000041254"/>
    </source>
</evidence>
<evidence type="ECO:0000313" key="1">
    <source>
        <dbReference type="EMBL" id="CEM05776.1"/>
    </source>
</evidence>
<dbReference type="InterPro" id="IPR046357">
    <property type="entry name" value="PPIase_dom_sf"/>
</dbReference>
<protein>
    <recommendedName>
        <fullName evidence="3">Potassium channel tetramerisation-type BTB domain-containing protein</fullName>
    </recommendedName>
</protein>
<dbReference type="EMBL" id="CDMY01000364">
    <property type="protein sequence ID" value="CEM05776.1"/>
    <property type="molecule type" value="Genomic_DNA"/>
</dbReference>
<dbReference type="PhylomeDB" id="A0A0G4F2B7"/>
<organism evidence="1 2">
    <name type="scientific">Vitrella brassicaformis (strain CCMP3155)</name>
    <dbReference type="NCBI Taxonomy" id="1169540"/>
    <lineage>
        <taxon>Eukaryota</taxon>
        <taxon>Sar</taxon>
        <taxon>Alveolata</taxon>
        <taxon>Colpodellida</taxon>
        <taxon>Vitrellaceae</taxon>
        <taxon>Vitrella</taxon>
    </lineage>
</organism>
<accession>A0A0G4F2B7</accession>
<proteinExistence type="predicted"/>
<dbReference type="SUPFAM" id="SSF54534">
    <property type="entry name" value="FKBP-like"/>
    <property type="match status" value="1"/>
</dbReference>